<proteinExistence type="predicted"/>
<dbReference type="EMBL" id="JAPHNI010000682">
    <property type="protein sequence ID" value="KAJ8108894.1"/>
    <property type="molecule type" value="Genomic_DNA"/>
</dbReference>
<comment type="caution">
    <text evidence="1">The sequence shown here is derived from an EMBL/GenBank/DDBJ whole genome shotgun (WGS) entry which is preliminary data.</text>
</comment>
<dbReference type="Proteomes" id="UP001153331">
    <property type="component" value="Unassembled WGS sequence"/>
</dbReference>
<accession>A0ACC2I110</accession>
<gene>
    <name evidence="1" type="ORF">OPT61_g7851</name>
</gene>
<evidence type="ECO:0000313" key="1">
    <source>
        <dbReference type="EMBL" id="KAJ8108894.1"/>
    </source>
</evidence>
<protein>
    <submittedName>
        <fullName evidence="1">Uncharacterized protein</fullName>
    </submittedName>
</protein>
<name>A0ACC2I110_9PLEO</name>
<sequence length="294" mass="31615">MRTSHLLPLAALVAQRVLSQSYPHDPRAASDCIMWEDIDDASIQTCEETLRKWMMDPTRMRAWNPTVGLDCKPWYNETSYCVVTNSTVYDSLNSTTLYGSDYPTAGLPLPARTTDSAGWTIPVTRTDASLYGLPTRAPVPLPSTWTDRGCFSDGAHDRGEKVWVQILDFRSPDALDAETPDTCRQLCWSMQFPIAGILGGDACFCGERNNGTLVEDQKKCDAPCVGDKNAVCGGANLTSVWEAVDYVASGAPATIGTTAGSGSGSGSGSAAATEVTATASSGARRNAAMFWRMW</sequence>
<keyword evidence="2" id="KW-1185">Reference proteome</keyword>
<reference evidence="1" key="1">
    <citation type="submission" date="2022-11" db="EMBL/GenBank/DDBJ databases">
        <title>Genome Sequence of Boeremia exigua.</title>
        <authorList>
            <person name="Buettner E."/>
        </authorList>
    </citation>
    <scope>NUCLEOTIDE SEQUENCE</scope>
    <source>
        <strain evidence="1">CU02</strain>
    </source>
</reference>
<organism evidence="1 2">
    <name type="scientific">Boeremia exigua</name>
    <dbReference type="NCBI Taxonomy" id="749465"/>
    <lineage>
        <taxon>Eukaryota</taxon>
        <taxon>Fungi</taxon>
        <taxon>Dikarya</taxon>
        <taxon>Ascomycota</taxon>
        <taxon>Pezizomycotina</taxon>
        <taxon>Dothideomycetes</taxon>
        <taxon>Pleosporomycetidae</taxon>
        <taxon>Pleosporales</taxon>
        <taxon>Pleosporineae</taxon>
        <taxon>Didymellaceae</taxon>
        <taxon>Boeremia</taxon>
    </lineage>
</organism>
<evidence type="ECO:0000313" key="2">
    <source>
        <dbReference type="Proteomes" id="UP001153331"/>
    </source>
</evidence>